<dbReference type="PANTHER" id="PTHR13483">
    <property type="entry name" value="BOX C_D SNORNA PROTEIN 1-RELATED"/>
    <property type="match status" value="1"/>
</dbReference>
<dbReference type="KEGG" id="atr:18434311"/>
<protein>
    <recommendedName>
        <fullName evidence="8">HIT-type domain-containing protein</fullName>
    </recommendedName>
</protein>
<dbReference type="Pfam" id="PF04438">
    <property type="entry name" value="zf-HIT"/>
    <property type="match status" value="1"/>
</dbReference>
<sequence>MEHNIDTMESSSSCSICQECGKHPFKYRCPGCNVRSCSLPCVNSHKKRLGCNGKRSRTQFVPLSKFDDNILLSDYNLLEETKRIADSTRRMRDDFKSFGYKLPRNLLALCRSAKKRATKVLILSRGMSKREKNRSYYSWSKQSIYWTVEWRFDSTEVVFTDHGIEENRELQGVIEKHLKPGPWNLQVDGKLKPFRKEQLDKLKFLVLKNPKGPKPLFRELDITSPLRHQLIGIMLIEFPVIHVVLPQHAHEFAIDETWVSVPRSRNCPPDEPLHDLPSPKGVYFREEEIQEDDELAQKPQVLDSSNHVSSVEDILNIVGGSIKEVAGEREGYPSSEQEVVREGGDFSLEKQGLRKDVSPVLKSEEMEDYFPSDLEAFEVNNSMDFGFDQVFEDGVSRISPGELYGDDHSFFKGVYFEDDDDREEGEIVEF</sequence>
<dbReference type="CDD" id="cd23023">
    <property type="entry name" value="zf-HIT_BCD1"/>
    <property type="match status" value="1"/>
</dbReference>
<evidence type="ECO:0000256" key="3">
    <source>
        <dbReference type="ARBA" id="ARBA00022771"/>
    </source>
</evidence>
<comment type="similarity">
    <text evidence="6">Belongs to the BCD1 family.</text>
</comment>
<feature type="domain" description="HIT-type" evidence="8">
    <location>
        <begin position="14"/>
        <end position="51"/>
    </location>
</feature>
<evidence type="ECO:0000256" key="1">
    <source>
        <dbReference type="ARBA" id="ARBA00022553"/>
    </source>
</evidence>
<keyword evidence="3 7" id="KW-0863">Zinc-finger</keyword>
<evidence type="ECO:0000256" key="2">
    <source>
        <dbReference type="ARBA" id="ARBA00022723"/>
    </source>
</evidence>
<evidence type="ECO:0000256" key="6">
    <source>
        <dbReference type="ARBA" id="ARBA00049654"/>
    </source>
</evidence>
<keyword evidence="10" id="KW-1185">Reference proteome</keyword>
<dbReference type="EMBL" id="KI393908">
    <property type="protein sequence ID" value="ERN06122.1"/>
    <property type="molecule type" value="Genomic_DNA"/>
</dbReference>
<dbReference type="GO" id="GO:0000463">
    <property type="term" value="P:maturation of LSU-rRNA from tricistronic rRNA transcript (SSU-rRNA, 5.8S rRNA, LSU-rRNA)"/>
    <property type="evidence" value="ECO:0000318"/>
    <property type="project" value="GO_Central"/>
</dbReference>
<dbReference type="HOGENOM" id="CLU_025524_4_0_1"/>
<dbReference type="InterPro" id="IPR057721">
    <property type="entry name" value="BCD1_alpha/beta"/>
</dbReference>
<dbReference type="eggNOG" id="KOG2858">
    <property type="taxonomic scope" value="Eukaryota"/>
</dbReference>
<organism evidence="9 10">
    <name type="scientific">Amborella trichopoda</name>
    <dbReference type="NCBI Taxonomy" id="13333"/>
    <lineage>
        <taxon>Eukaryota</taxon>
        <taxon>Viridiplantae</taxon>
        <taxon>Streptophyta</taxon>
        <taxon>Embryophyta</taxon>
        <taxon>Tracheophyta</taxon>
        <taxon>Spermatophyta</taxon>
        <taxon>Magnoliopsida</taxon>
        <taxon>Amborellales</taxon>
        <taxon>Amborellaceae</taxon>
        <taxon>Amborella</taxon>
    </lineage>
</organism>
<dbReference type="PROSITE" id="PS51083">
    <property type="entry name" value="ZF_HIT"/>
    <property type="match status" value="1"/>
</dbReference>
<keyword evidence="4" id="KW-0862">Zinc</keyword>
<name>W1P8B1_AMBTC</name>
<evidence type="ECO:0000256" key="4">
    <source>
        <dbReference type="ARBA" id="ARBA00022833"/>
    </source>
</evidence>
<dbReference type="PANTHER" id="PTHR13483:SF3">
    <property type="entry name" value="BOX C_D SNORNA PROTEIN 1"/>
    <property type="match status" value="1"/>
</dbReference>
<reference evidence="10" key="1">
    <citation type="journal article" date="2013" name="Science">
        <title>The Amborella genome and the evolution of flowering plants.</title>
        <authorList>
            <consortium name="Amborella Genome Project"/>
        </authorList>
    </citation>
    <scope>NUCLEOTIDE SEQUENCE [LARGE SCALE GENOMIC DNA]</scope>
</reference>
<keyword evidence="2" id="KW-0479">Metal-binding</keyword>
<dbReference type="AlphaFoldDB" id="W1P8B1"/>
<gene>
    <name evidence="9" type="ORF">AMTR_s00016p00071200</name>
</gene>
<evidence type="ECO:0000256" key="5">
    <source>
        <dbReference type="ARBA" id="ARBA00049598"/>
    </source>
</evidence>
<dbReference type="STRING" id="13333.W1P8B1"/>
<proteinExistence type="inferred from homology"/>
<evidence type="ECO:0000256" key="7">
    <source>
        <dbReference type="PROSITE-ProRule" id="PRU00453"/>
    </source>
</evidence>
<dbReference type="SUPFAM" id="SSF144232">
    <property type="entry name" value="HIT/MYND zinc finger-like"/>
    <property type="match status" value="1"/>
</dbReference>
<comment type="function">
    <text evidence="5">Required for box C/D snoRNAs accumulation involved in snoRNA processing, snoRNA transport to the nucleolus and ribosome biogenesis.</text>
</comment>
<keyword evidence="1" id="KW-0597">Phosphoprotein</keyword>
<dbReference type="GO" id="GO:0008270">
    <property type="term" value="F:zinc ion binding"/>
    <property type="evidence" value="ECO:0007669"/>
    <property type="project" value="UniProtKB-UniRule"/>
</dbReference>
<dbReference type="InterPro" id="IPR051639">
    <property type="entry name" value="BCD1"/>
</dbReference>
<dbReference type="Pfam" id="PF25790">
    <property type="entry name" value="BCD1"/>
    <property type="match status" value="1"/>
</dbReference>
<accession>W1P8B1</accession>
<dbReference type="GO" id="GO:0000492">
    <property type="term" value="P:box C/D snoRNP assembly"/>
    <property type="evidence" value="ECO:0000318"/>
    <property type="project" value="GO_Central"/>
</dbReference>
<dbReference type="InterPro" id="IPR007529">
    <property type="entry name" value="Znf_HIT"/>
</dbReference>
<evidence type="ECO:0000313" key="10">
    <source>
        <dbReference type="Proteomes" id="UP000017836"/>
    </source>
</evidence>
<evidence type="ECO:0000259" key="8">
    <source>
        <dbReference type="PROSITE" id="PS51083"/>
    </source>
</evidence>
<evidence type="ECO:0000313" key="9">
    <source>
        <dbReference type="EMBL" id="ERN06122.1"/>
    </source>
</evidence>
<dbReference type="GO" id="GO:0070761">
    <property type="term" value="C:pre-snoRNP complex"/>
    <property type="evidence" value="ECO:0000318"/>
    <property type="project" value="GO_Central"/>
</dbReference>
<dbReference type="Gramene" id="ERN06122">
    <property type="protein sequence ID" value="ERN06122"/>
    <property type="gene ID" value="AMTR_s00016p00071200"/>
</dbReference>
<dbReference type="OMA" id="PWNNQLR"/>
<dbReference type="Gene3D" id="3.30.60.190">
    <property type="match status" value="1"/>
</dbReference>
<dbReference type="GO" id="GO:0005634">
    <property type="term" value="C:nucleus"/>
    <property type="evidence" value="ECO:0000318"/>
    <property type="project" value="GO_Central"/>
</dbReference>
<dbReference type="Proteomes" id="UP000017836">
    <property type="component" value="Unassembled WGS sequence"/>
</dbReference>
<dbReference type="OrthoDB" id="272357at2759"/>